<dbReference type="EMBL" id="HBUE01259134">
    <property type="protein sequence ID" value="CAG6558148.1"/>
    <property type="molecule type" value="Transcribed_RNA"/>
</dbReference>
<protein>
    <submittedName>
        <fullName evidence="2">(northern house mosquito) hypothetical protein</fullName>
    </submittedName>
</protein>
<evidence type="ECO:0000256" key="1">
    <source>
        <dbReference type="SAM" id="MobiDB-lite"/>
    </source>
</evidence>
<dbReference type="EMBL" id="HBUE01259135">
    <property type="protein sequence ID" value="CAG6558150.1"/>
    <property type="molecule type" value="Transcribed_RNA"/>
</dbReference>
<feature type="compositionally biased region" description="Polar residues" evidence="1">
    <location>
        <begin position="105"/>
        <end position="120"/>
    </location>
</feature>
<sequence>MSTCKPTTNRIMQLLPNRNSKSRTADPGSGTASSAQHDGVQERPLRDGRSSAAPIVLEPPAAIHHRAESAARQVPIRYGDYVVRFQPHKGTTQRWPGSLNRPFRSPTSRTAAHRSQQSHR</sequence>
<dbReference type="EMBL" id="HBUE01259130">
    <property type="protein sequence ID" value="CAG6558144.1"/>
    <property type="molecule type" value="Transcribed_RNA"/>
</dbReference>
<name>A0A8D8DC27_CULPI</name>
<organism evidence="2">
    <name type="scientific">Culex pipiens</name>
    <name type="common">House mosquito</name>
    <dbReference type="NCBI Taxonomy" id="7175"/>
    <lineage>
        <taxon>Eukaryota</taxon>
        <taxon>Metazoa</taxon>
        <taxon>Ecdysozoa</taxon>
        <taxon>Arthropoda</taxon>
        <taxon>Hexapoda</taxon>
        <taxon>Insecta</taxon>
        <taxon>Pterygota</taxon>
        <taxon>Neoptera</taxon>
        <taxon>Endopterygota</taxon>
        <taxon>Diptera</taxon>
        <taxon>Nematocera</taxon>
        <taxon>Culicoidea</taxon>
        <taxon>Culicidae</taxon>
        <taxon>Culicinae</taxon>
        <taxon>Culicini</taxon>
        <taxon>Culex</taxon>
        <taxon>Culex</taxon>
    </lineage>
</organism>
<dbReference type="EMBL" id="HBUE01154075">
    <property type="protein sequence ID" value="CAG6506820.1"/>
    <property type="molecule type" value="Transcribed_RNA"/>
</dbReference>
<dbReference type="EMBL" id="HBUE01154079">
    <property type="protein sequence ID" value="CAG6506824.1"/>
    <property type="molecule type" value="Transcribed_RNA"/>
</dbReference>
<reference evidence="2" key="1">
    <citation type="submission" date="2021-05" db="EMBL/GenBank/DDBJ databases">
        <authorList>
            <person name="Alioto T."/>
            <person name="Alioto T."/>
            <person name="Gomez Garrido J."/>
        </authorList>
    </citation>
    <scope>NUCLEOTIDE SEQUENCE</scope>
</reference>
<feature type="compositionally biased region" description="Basic and acidic residues" evidence="1">
    <location>
        <begin position="39"/>
        <end position="49"/>
    </location>
</feature>
<evidence type="ECO:0000313" key="2">
    <source>
        <dbReference type="EMBL" id="CAG6506826.1"/>
    </source>
</evidence>
<dbReference type="EMBL" id="HBUE01259128">
    <property type="protein sequence ID" value="CAG6558141.1"/>
    <property type="molecule type" value="Transcribed_RNA"/>
</dbReference>
<dbReference type="EMBL" id="HBUE01154080">
    <property type="protein sequence ID" value="CAG6506826.1"/>
    <property type="molecule type" value="Transcribed_RNA"/>
</dbReference>
<dbReference type="EMBL" id="HBUE01005254">
    <property type="protein sequence ID" value="CAG6445635.1"/>
    <property type="molecule type" value="Transcribed_RNA"/>
</dbReference>
<feature type="compositionally biased region" description="Polar residues" evidence="1">
    <location>
        <begin position="1"/>
        <end position="19"/>
    </location>
</feature>
<dbReference type="AlphaFoldDB" id="A0A8D8DC27"/>
<feature type="region of interest" description="Disordered" evidence="1">
    <location>
        <begin position="1"/>
        <end position="60"/>
    </location>
</feature>
<dbReference type="EMBL" id="HBUE01154073">
    <property type="protein sequence ID" value="CAG6506817.1"/>
    <property type="molecule type" value="Transcribed_RNA"/>
</dbReference>
<proteinExistence type="predicted"/>
<accession>A0A8D8DC27</accession>
<feature type="region of interest" description="Disordered" evidence="1">
    <location>
        <begin position="88"/>
        <end position="120"/>
    </location>
</feature>